<sequence length="413" mass="45961">MDAIIDQAECADGLLARALELRLLSRHGSPQPEHFFKLCGLYHQLASRAYCEQTHQLTLAIANALLQERELRELTLAHANSLPADVQRRLREPLLQLEWEQPLWRILFLLAHGQDLANSTAKFDKDLAPLRFVDLVEQLPSADGTALSCALAELGKYWYALCYNYGSVLQSNRERFWAALERFNLTISANSGMLERYHEPLLQLSSLVLLFPENQLASTLSMVFNIMRMLKVQVAHWARQVSCDLYSSLDDYKIPQILHLLDLYVLKSPQPVRERAAPCFCGDQNVTVDLQDEVLELMDSSMSSTHTRNAVANVLSSLHLTIIDTPAGAQQVVPMDSPTSPANSLFSDAARASANGDSSDLNVSSQSTLCNSGSNPTDVDEKWSDEEKDAEAARIMGIIKRLNELGVVKTPGN</sequence>
<dbReference type="AlphaFoldDB" id="A0A1G4MKM8"/>
<evidence type="ECO:0000256" key="1">
    <source>
        <dbReference type="SAM" id="MobiDB-lite"/>
    </source>
</evidence>
<keyword evidence="3" id="KW-1185">Reference proteome</keyword>
<protein>
    <submittedName>
        <fullName evidence="2">LAFE_0H13212g1_1</fullName>
    </submittedName>
</protein>
<evidence type="ECO:0000313" key="2">
    <source>
        <dbReference type="EMBL" id="SCW04424.1"/>
    </source>
</evidence>
<gene>
    <name evidence="2" type="ORF">LAFE_0H13212G</name>
</gene>
<organism evidence="2 3">
    <name type="scientific">Lachancea fermentati</name>
    <name type="common">Zygosaccharomyces fermentati</name>
    <dbReference type="NCBI Taxonomy" id="4955"/>
    <lineage>
        <taxon>Eukaryota</taxon>
        <taxon>Fungi</taxon>
        <taxon>Dikarya</taxon>
        <taxon>Ascomycota</taxon>
        <taxon>Saccharomycotina</taxon>
        <taxon>Saccharomycetes</taxon>
        <taxon>Saccharomycetales</taxon>
        <taxon>Saccharomycetaceae</taxon>
        <taxon>Lachancea</taxon>
    </lineage>
</organism>
<dbReference type="EMBL" id="LT598491">
    <property type="protein sequence ID" value="SCW04424.1"/>
    <property type="molecule type" value="Genomic_DNA"/>
</dbReference>
<evidence type="ECO:0000313" key="3">
    <source>
        <dbReference type="Proteomes" id="UP000190831"/>
    </source>
</evidence>
<feature type="region of interest" description="Disordered" evidence="1">
    <location>
        <begin position="351"/>
        <end position="387"/>
    </location>
</feature>
<feature type="compositionally biased region" description="Polar residues" evidence="1">
    <location>
        <begin position="355"/>
        <end position="377"/>
    </location>
</feature>
<reference evidence="2 3" key="1">
    <citation type="submission" date="2016-03" db="EMBL/GenBank/DDBJ databases">
        <authorList>
            <person name="Devillers H."/>
        </authorList>
    </citation>
    <scope>NUCLEOTIDE SEQUENCE [LARGE SCALE GENOMIC DNA]</scope>
    <source>
        <strain evidence="2">CBS 6772</strain>
    </source>
</reference>
<dbReference type="Proteomes" id="UP000190831">
    <property type="component" value="Chromosome H"/>
</dbReference>
<name>A0A1G4MKM8_LACFM</name>
<proteinExistence type="predicted"/>
<dbReference type="OrthoDB" id="4035180at2759"/>
<dbReference type="OMA" id="GKYWYAL"/>
<accession>A0A1G4MKM8</accession>